<dbReference type="Proteomes" id="UP000030653">
    <property type="component" value="Unassembled WGS sequence"/>
</dbReference>
<evidence type="ECO:0000313" key="3">
    <source>
        <dbReference type="Proteomes" id="UP000030653"/>
    </source>
</evidence>
<dbReference type="AlphaFoldDB" id="M5GEI1"/>
<dbReference type="RefSeq" id="XP_040632336.1">
    <property type="nucleotide sequence ID" value="XM_040771728.1"/>
</dbReference>
<dbReference type="HOGENOM" id="CLU_1245306_0_0_1"/>
<evidence type="ECO:0000256" key="1">
    <source>
        <dbReference type="SAM" id="MobiDB-lite"/>
    </source>
</evidence>
<reference evidence="2 3" key="1">
    <citation type="journal article" date="2012" name="Science">
        <title>The Paleozoic origin of enzymatic lignin decomposition reconstructed from 31 fungal genomes.</title>
        <authorList>
            <person name="Floudas D."/>
            <person name="Binder M."/>
            <person name="Riley R."/>
            <person name="Barry K."/>
            <person name="Blanchette R.A."/>
            <person name="Henrissat B."/>
            <person name="Martinez A.T."/>
            <person name="Otillar R."/>
            <person name="Spatafora J.W."/>
            <person name="Yadav J.S."/>
            <person name="Aerts A."/>
            <person name="Benoit I."/>
            <person name="Boyd A."/>
            <person name="Carlson A."/>
            <person name="Copeland A."/>
            <person name="Coutinho P.M."/>
            <person name="de Vries R.P."/>
            <person name="Ferreira P."/>
            <person name="Findley K."/>
            <person name="Foster B."/>
            <person name="Gaskell J."/>
            <person name="Glotzer D."/>
            <person name="Gorecki P."/>
            <person name="Heitman J."/>
            <person name="Hesse C."/>
            <person name="Hori C."/>
            <person name="Igarashi K."/>
            <person name="Jurgens J.A."/>
            <person name="Kallen N."/>
            <person name="Kersten P."/>
            <person name="Kohler A."/>
            <person name="Kuees U."/>
            <person name="Kumar T.K.A."/>
            <person name="Kuo A."/>
            <person name="LaButti K."/>
            <person name="Larrondo L.F."/>
            <person name="Lindquist E."/>
            <person name="Ling A."/>
            <person name="Lombard V."/>
            <person name="Lucas S."/>
            <person name="Lundell T."/>
            <person name="Martin R."/>
            <person name="McLaughlin D.J."/>
            <person name="Morgenstern I."/>
            <person name="Morin E."/>
            <person name="Murat C."/>
            <person name="Nagy L.G."/>
            <person name="Nolan M."/>
            <person name="Ohm R.A."/>
            <person name="Patyshakuliyeva A."/>
            <person name="Rokas A."/>
            <person name="Ruiz-Duenas F.J."/>
            <person name="Sabat G."/>
            <person name="Salamov A."/>
            <person name="Samejima M."/>
            <person name="Schmutz J."/>
            <person name="Slot J.C."/>
            <person name="St John F."/>
            <person name="Stenlid J."/>
            <person name="Sun H."/>
            <person name="Sun S."/>
            <person name="Syed K."/>
            <person name="Tsang A."/>
            <person name="Wiebenga A."/>
            <person name="Young D."/>
            <person name="Pisabarro A."/>
            <person name="Eastwood D.C."/>
            <person name="Martin F."/>
            <person name="Cullen D."/>
            <person name="Grigoriev I.V."/>
            <person name="Hibbett D.S."/>
        </authorList>
    </citation>
    <scope>NUCLEOTIDE SEQUENCE [LARGE SCALE GENOMIC DNA]</scope>
    <source>
        <strain evidence="2 3">DJM-731 SS1</strain>
    </source>
</reference>
<keyword evidence="3" id="KW-1185">Reference proteome</keyword>
<dbReference type="GeneID" id="63686790"/>
<gene>
    <name evidence="2" type="ORF">DACRYDRAFT_19937</name>
</gene>
<sequence length="201" mass="20773">MYTKAFVEWEEKELNIGTDATPSGFLSLLAPTDASSSSPAVGTPKPSQKGKNKEFGTPTPSGGTTMCHGRAESASSVASGPPSTPMPLGLPFSPTVPPSTQPMSTPTATSTVSSPLHIFDAAETSRMVHTVGRGKVLTLAPTKSFSRLVFKATPACATCPITPVPPARTSSMMLEKNMLVKSNTTCASCTSSIILVLGRTA</sequence>
<protein>
    <submittedName>
        <fullName evidence="2">Uncharacterized protein</fullName>
    </submittedName>
</protein>
<name>M5GEI1_DACPD</name>
<proteinExistence type="predicted"/>
<organism evidence="2 3">
    <name type="scientific">Dacryopinax primogenitus (strain DJM 731)</name>
    <name type="common">Brown rot fungus</name>
    <dbReference type="NCBI Taxonomy" id="1858805"/>
    <lineage>
        <taxon>Eukaryota</taxon>
        <taxon>Fungi</taxon>
        <taxon>Dikarya</taxon>
        <taxon>Basidiomycota</taxon>
        <taxon>Agaricomycotina</taxon>
        <taxon>Dacrymycetes</taxon>
        <taxon>Dacrymycetales</taxon>
        <taxon>Dacrymycetaceae</taxon>
        <taxon>Dacryopinax</taxon>
    </lineage>
</organism>
<dbReference type="EMBL" id="JH795856">
    <property type="protein sequence ID" value="EJU05442.1"/>
    <property type="molecule type" value="Genomic_DNA"/>
</dbReference>
<evidence type="ECO:0000313" key="2">
    <source>
        <dbReference type="EMBL" id="EJU05442.1"/>
    </source>
</evidence>
<accession>M5GEI1</accession>
<feature type="region of interest" description="Disordered" evidence="1">
    <location>
        <begin position="14"/>
        <end position="111"/>
    </location>
</feature>
<feature type="compositionally biased region" description="Low complexity" evidence="1">
    <location>
        <begin position="102"/>
        <end position="111"/>
    </location>
</feature>